<gene>
    <name evidence="2" type="ORF">K435DRAFT_822268</name>
</gene>
<accession>A0A4S8LAY3</accession>
<evidence type="ECO:0008006" key="4">
    <source>
        <dbReference type="Google" id="ProtNLM"/>
    </source>
</evidence>
<protein>
    <recommendedName>
        <fullName evidence="4">SH3 domain-containing protein</fullName>
    </recommendedName>
</protein>
<evidence type="ECO:0000256" key="1">
    <source>
        <dbReference type="SAM" id="MobiDB-lite"/>
    </source>
</evidence>
<reference evidence="2 3" key="1">
    <citation type="journal article" date="2019" name="Nat. Ecol. Evol.">
        <title>Megaphylogeny resolves global patterns of mushroom evolution.</title>
        <authorList>
            <person name="Varga T."/>
            <person name="Krizsan K."/>
            <person name="Foldi C."/>
            <person name="Dima B."/>
            <person name="Sanchez-Garcia M."/>
            <person name="Sanchez-Ramirez S."/>
            <person name="Szollosi G.J."/>
            <person name="Szarkandi J.G."/>
            <person name="Papp V."/>
            <person name="Albert L."/>
            <person name="Andreopoulos W."/>
            <person name="Angelini C."/>
            <person name="Antonin V."/>
            <person name="Barry K.W."/>
            <person name="Bougher N.L."/>
            <person name="Buchanan P."/>
            <person name="Buyck B."/>
            <person name="Bense V."/>
            <person name="Catcheside P."/>
            <person name="Chovatia M."/>
            <person name="Cooper J."/>
            <person name="Damon W."/>
            <person name="Desjardin D."/>
            <person name="Finy P."/>
            <person name="Geml J."/>
            <person name="Haridas S."/>
            <person name="Hughes K."/>
            <person name="Justo A."/>
            <person name="Karasinski D."/>
            <person name="Kautmanova I."/>
            <person name="Kiss B."/>
            <person name="Kocsube S."/>
            <person name="Kotiranta H."/>
            <person name="LaButti K.M."/>
            <person name="Lechner B.E."/>
            <person name="Liimatainen K."/>
            <person name="Lipzen A."/>
            <person name="Lukacs Z."/>
            <person name="Mihaltcheva S."/>
            <person name="Morgado L.N."/>
            <person name="Niskanen T."/>
            <person name="Noordeloos M.E."/>
            <person name="Ohm R.A."/>
            <person name="Ortiz-Santana B."/>
            <person name="Ovrebo C."/>
            <person name="Racz N."/>
            <person name="Riley R."/>
            <person name="Savchenko A."/>
            <person name="Shiryaev A."/>
            <person name="Soop K."/>
            <person name="Spirin V."/>
            <person name="Szebenyi C."/>
            <person name="Tomsovsky M."/>
            <person name="Tulloss R.E."/>
            <person name="Uehling J."/>
            <person name="Grigoriev I.V."/>
            <person name="Vagvolgyi C."/>
            <person name="Papp T."/>
            <person name="Martin F.M."/>
            <person name="Miettinen O."/>
            <person name="Hibbett D.S."/>
            <person name="Nagy L.G."/>
        </authorList>
    </citation>
    <scope>NUCLEOTIDE SEQUENCE [LARGE SCALE GENOMIC DNA]</scope>
    <source>
        <strain evidence="2 3">CBS 962.96</strain>
    </source>
</reference>
<name>A0A4S8LAY3_DENBC</name>
<feature type="compositionally biased region" description="Basic and acidic residues" evidence="1">
    <location>
        <begin position="38"/>
        <end position="53"/>
    </location>
</feature>
<sequence length="151" mass="16548">MSVRPFSPSEAWAFPKPPRSSDSSVGGGVRPLSFGNPFEDKKQGGEREVKEGEGEGEEFEIIQRPFVPSMEDELRVSVGEKVKIVQVFTDGWALIERNAVDDVKGKGVEGSAAARGLIPVDCFRQAGQELPTFLREKNEGAGWKVGELKRN</sequence>
<dbReference type="SUPFAM" id="SSF50044">
    <property type="entry name" value="SH3-domain"/>
    <property type="match status" value="1"/>
</dbReference>
<organism evidence="2 3">
    <name type="scientific">Dendrothele bispora (strain CBS 962.96)</name>
    <dbReference type="NCBI Taxonomy" id="1314807"/>
    <lineage>
        <taxon>Eukaryota</taxon>
        <taxon>Fungi</taxon>
        <taxon>Dikarya</taxon>
        <taxon>Basidiomycota</taxon>
        <taxon>Agaricomycotina</taxon>
        <taxon>Agaricomycetes</taxon>
        <taxon>Agaricomycetidae</taxon>
        <taxon>Agaricales</taxon>
        <taxon>Agaricales incertae sedis</taxon>
        <taxon>Dendrothele</taxon>
    </lineage>
</organism>
<feature type="region of interest" description="Disordered" evidence="1">
    <location>
        <begin position="1"/>
        <end position="60"/>
    </location>
</feature>
<dbReference type="InterPro" id="IPR036028">
    <property type="entry name" value="SH3-like_dom_sf"/>
</dbReference>
<evidence type="ECO:0000313" key="3">
    <source>
        <dbReference type="Proteomes" id="UP000297245"/>
    </source>
</evidence>
<dbReference type="Proteomes" id="UP000297245">
    <property type="component" value="Unassembled WGS sequence"/>
</dbReference>
<evidence type="ECO:0000313" key="2">
    <source>
        <dbReference type="EMBL" id="THU85992.1"/>
    </source>
</evidence>
<dbReference type="EMBL" id="ML179519">
    <property type="protein sequence ID" value="THU85992.1"/>
    <property type="molecule type" value="Genomic_DNA"/>
</dbReference>
<dbReference type="OrthoDB" id="5340910at2759"/>
<proteinExistence type="predicted"/>
<keyword evidence="3" id="KW-1185">Reference proteome</keyword>
<dbReference type="AlphaFoldDB" id="A0A4S8LAY3"/>